<evidence type="ECO:0000256" key="2">
    <source>
        <dbReference type="ARBA" id="ARBA00023157"/>
    </source>
</evidence>
<dbReference type="InterPro" id="IPR018378">
    <property type="entry name" value="C-type_lectin_CS"/>
</dbReference>
<dbReference type="Gene3D" id="3.10.100.10">
    <property type="entry name" value="Mannose-Binding Protein A, subunit A"/>
    <property type="match status" value="1"/>
</dbReference>
<dbReference type="SUPFAM" id="SSF56436">
    <property type="entry name" value="C-type lectin-like"/>
    <property type="match status" value="1"/>
</dbReference>
<proteinExistence type="inferred from homology"/>
<dbReference type="AlphaFoldDB" id="K1PYW7"/>
<feature type="region of interest" description="Disordered" evidence="4">
    <location>
        <begin position="304"/>
        <end position="327"/>
    </location>
</feature>
<dbReference type="FunCoup" id="K1PYW7">
    <property type="interactions" value="1369"/>
</dbReference>
<comment type="similarity">
    <text evidence="1">Belongs to the CDK5RAP3 family.</text>
</comment>
<dbReference type="HOGENOM" id="CLU_025645_1_0_1"/>
<sequence>MSSLENLPIDIHFNKLLDWLINRRHCIQEWPARAVVIREKINEALTDMPQNPQILELLEGTHINYFHCKKIIELLKKDEESGKKNVFGQYSSQRMKDWSEVIKLYEKDGVYLGETAQMLARNVNYEVPALKKQIAKCQQIKKECERKQTDYTSKAEELRKKYDATCKQMGIEGKKIKTELAALVQDLPAQFHQISEAASKLSKSVQYYDEFVDFVTKRSEEKRDSLPMLKYIMENGNTTTYQWRTGQKPEVIEEAKVFIDTSEENEVGQVTDDIDWGDPGAMTESAIDFGDEIDFNMADITVETGGTEEGDQNPDTGVTGHDSDSNGIDWTDVVIVDKPDAEGVAKGEDAMSLLDNPRTRTLFIDDLMELEAFLMQRLFELDSDSAGGDVLSSSQMQDAPSSLQLQSPVVTKMVSQVRDVIAAFSTVKMHHLLSIRNSPRYVDRLKETLKQMLSLADKMVFLEKQMVVKYKDADSELREIQPKLELVIKRTKEMQKQMESEISNRYKDRVVNIMGEINTIRPITKSGKTSRAVISVNHTVQYETPVCPLSESATQCPGGWAPHASSCYAFETSAREHWAMASYFCSLHEAYLVEINSATENDFLIKHLTAMGVNADFWIGLTDDSMEGTWEWLPAGANPGYTAWAPGQPDNGHNEDCALLSHSRNYLWNDDQCDNSHYFICEKE</sequence>
<organism evidence="5">
    <name type="scientific">Magallana gigas</name>
    <name type="common">Pacific oyster</name>
    <name type="synonym">Crassostrea gigas</name>
    <dbReference type="NCBI Taxonomy" id="29159"/>
    <lineage>
        <taxon>Eukaryota</taxon>
        <taxon>Metazoa</taxon>
        <taxon>Spiralia</taxon>
        <taxon>Lophotrochozoa</taxon>
        <taxon>Mollusca</taxon>
        <taxon>Bivalvia</taxon>
        <taxon>Autobranchia</taxon>
        <taxon>Pteriomorphia</taxon>
        <taxon>Ostreida</taxon>
        <taxon>Ostreoidea</taxon>
        <taxon>Ostreidae</taxon>
        <taxon>Magallana</taxon>
    </lineage>
</organism>
<feature type="coiled-coil region" evidence="3">
    <location>
        <begin position="130"/>
        <end position="161"/>
    </location>
</feature>
<protein>
    <submittedName>
        <fullName evidence="5">CDK5 regulatory subunit-associated protein 3</fullName>
    </submittedName>
</protein>
<dbReference type="PANTHER" id="PTHR14894:SF0">
    <property type="entry name" value="CDK5 REGULATORY SUBUNIT-ASSOCIATED PROTEIN 3"/>
    <property type="match status" value="1"/>
</dbReference>
<dbReference type="CDD" id="cd00037">
    <property type="entry name" value="CLECT"/>
    <property type="match status" value="1"/>
</dbReference>
<dbReference type="EMBL" id="JH823229">
    <property type="protein sequence ID" value="EKC29412.1"/>
    <property type="molecule type" value="Genomic_DNA"/>
</dbReference>
<dbReference type="InterPro" id="IPR008491">
    <property type="entry name" value="CDK5RAP3"/>
</dbReference>
<gene>
    <name evidence="5" type="ORF">CGI_10023802</name>
</gene>
<dbReference type="Pfam" id="PF05600">
    <property type="entry name" value="CDK5RAP3"/>
    <property type="match status" value="1"/>
</dbReference>
<evidence type="ECO:0000256" key="3">
    <source>
        <dbReference type="SAM" id="Coils"/>
    </source>
</evidence>
<dbReference type="PROSITE" id="PS50041">
    <property type="entry name" value="C_TYPE_LECTIN_2"/>
    <property type="match status" value="1"/>
</dbReference>
<keyword evidence="3" id="KW-0175">Coiled coil</keyword>
<evidence type="ECO:0000256" key="1">
    <source>
        <dbReference type="ARBA" id="ARBA00007478"/>
    </source>
</evidence>
<dbReference type="Pfam" id="PF00059">
    <property type="entry name" value="Lectin_C"/>
    <property type="match status" value="1"/>
</dbReference>
<keyword evidence="2" id="KW-1015">Disulfide bond</keyword>
<evidence type="ECO:0000256" key="4">
    <source>
        <dbReference type="SAM" id="MobiDB-lite"/>
    </source>
</evidence>
<dbReference type="InterPro" id="IPR001304">
    <property type="entry name" value="C-type_lectin-like"/>
</dbReference>
<dbReference type="InterPro" id="IPR016187">
    <property type="entry name" value="CTDL_fold"/>
</dbReference>
<dbReference type="SMART" id="SM00034">
    <property type="entry name" value="CLECT"/>
    <property type="match status" value="1"/>
</dbReference>
<dbReference type="PANTHER" id="PTHR14894">
    <property type="entry name" value="CDK5 REGULATORY SUBUNIT-ASSOCIATED PROTEIN 3"/>
    <property type="match status" value="1"/>
</dbReference>
<dbReference type="GO" id="GO:0007346">
    <property type="term" value="P:regulation of mitotic cell cycle"/>
    <property type="evidence" value="ECO:0007669"/>
    <property type="project" value="TreeGrafter"/>
</dbReference>
<dbReference type="InterPro" id="IPR016186">
    <property type="entry name" value="C-type_lectin-like/link_sf"/>
</dbReference>
<dbReference type="PROSITE" id="PS00615">
    <property type="entry name" value="C_TYPE_LECTIN_1"/>
    <property type="match status" value="1"/>
</dbReference>
<name>K1PYW7_MAGGI</name>
<dbReference type="GO" id="GO:0012505">
    <property type="term" value="C:endomembrane system"/>
    <property type="evidence" value="ECO:0007669"/>
    <property type="project" value="TreeGrafter"/>
</dbReference>
<accession>K1PYW7</accession>
<dbReference type="InParanoid" id="K1PYW7"/>
<reference evidence="5" key="1">
    <citation type="journal article" date="2012" name="Nature">
        <title>The oyster genome reveals stress adaptation and complexity of shell formation.</title>
        <authorList>
            <person name="Zhang G."/>
            <person name="Fang X."/>
            <person name="Guo X."/>
            <person name="Li L."/>
            <person name="Luo R."/>
            <person name="Xu F."/>
            <person name="Yang P."/>
            <person name="Zhang L."/>
            <person name="Wang X."/>
            <person name="Qi H."/>
            <person name="Xiong Z."/>
            <person name="Que H."/>
            <person name="Xie Y."/>
            <person name="Holland P.W."/>
            <person name="Paps J."/>
            <person name="Zhu Y."/>
            <person name="Wu F."/>
            <person name="Chen Y."/>
            <person name="Wang J."/>
            <person name="Peng C."/>
            <person name="Meng J."/>
            <person name="Yang L."/>
            <person name="Liu J."/>
            <person name="Wen B."/>
            <person name="Zhang N."/>
            <person name="Huang Z."/>
            <person name="Zhu Q."/>
            <person name="Feng Y."/>
            <person name="Mount A."/>
            <person name="Hedgecock D."/>
            <person name="Xu Z."/>
            <person name="Liu Y."/>
            <person name="Domazet-Loso T."/>
            <person name="Du Y."/>
            <person name="Sun X."/>
            <person name="Zhang S."/>
            <person name="Liu B."/>
            <person name="Cheng P."/>
            <person name="Jiang X."/>
            <person name="Li J."/>
            <person name="Fan D."/>
            <person name="Wang W."/>
            <person name="Fu W."/>
            <person name="Wang T."/>
            <person name="Wang B."/>
            <person name="Zhang J."/>
            <person name="Peng Z."/>
            <person name="Li Y."/>
            <person name="Li N."/>
            <person name="Wang J."/>
            <person name="Chen M."/>
            <person name="He Y."/>
            <person name="Tan F."/>
            <person name="Song X."/>
            <person name="Zheng Q."/>
            <person name="Huang R."/>
            <person name="Yang H."/>
            <person name="Du X."/>
            <person name="Chen L."/>
            <person name="Yang M."/>
            <person name="Gaffney P.M."/>
            <person name="Wang S."/>
            <person name="Luo L."/>
            <person name="She Z."/>
            <person name="Ming Y."/>
            <person name="Huang W."/>
            <person name="Zhang S."/>
            <person name="Huang B."/>
            <person name="Zhang Y."/>
            <person name="Qu T."/>
            <person name="Ni P."/>
            <person name="Miao G."/>
            <person name="Wang J."/>
            <person name="Wang Q."/>
            <person name="Steinberg C.E."/>
            <person name="Wang H."/>
            <person name="Li N."/>
            <person name="Qian L."/>
            <person name="Zhang G."/>
            <person name="Li Y."/>
            <person name="Yang H."/>
            <person name="Liu X."/>
            <person name="Wang J."/>
            <person name="Yin Y."/>
            <person name="Wang J."/>
        </authorList>
    </citation>
    <scope>NUCLEOTIDE SEQUENCE [LARGE SCALE GENOMIC DNA]</scope>
    <source>
        <strain evidence="5">05x7-T-G4-1.051#20</strain>
    </source>
</reference>
<evidence type="ECO:0000313" key="5">
    <source>
        <dbReference type="EMBL" id="EKC29412.1"/>
    </source>
</evidence>
<dbReference type="MEROPS" id="I63.002"/>